<feature type="compositionally biased region" description="Basic and acidic residues" evidence="1">
    <location>
        <begin position="231"/>
        <end position="240"/>
    </location>
</feature>
<name>A0A8H8A239_9FUNG</name>
<feature type="compositionally biased region" description="Basic residues" evidence="1">
    <location>
        <begin position="219"/>
        <end position="230"/>
    </location>
</feature>
<feature type="region of interest" description="Disordered" evidence="1">
    <location>
        <begin position="39"/>
        <end position="62"/>
    </location>
</feature>
<feature type="region of interest" description="Disordered" evidence="1">
    <location>
        <begin position="165"/>
        <end position="240"/>
    </location>
</feature>
<accession>A0A8H8A239</accession>
<proteinExistence type="predicted"/>
<reference evidence="2 3" key="1">
    <citation type="journal article" name="Sci. Rep.">
        <title>Genome-scale phylogenetic analyses confirm Olpidium as the closest living zoosporic fungus to the non-flagellated, terrestrial fungi.</title>
        <authorList>
            <person name="Chang Y."/>
            <person name="Rochon D."/>
            <person name="Sekimoto S."/>
            <person name="Wang Y."/>
            <person name="Chovatia M."/>
            <person name="Sandor L."/>
            <person name="Salamov A."/>
            <person name="Grigoriev I.V."/>
            <person name="Stajich J.E."/>
            <person name="Spatafora J.W."/>
        </authorList>
    </citation>
    <scope>NUCLEOTIDE SEQUENCE [LARGE SCALE GENOMIC DNA]</scope>
    <source>
        <strain evidence="2">S191</strain>
    </source>
</reference>
<keyword evidence="3" id="KW-1185">Reference proteome</keyword>
<evidence type="ECO:0000256" key="1">
    <source>
        <dbReference type="SAM" id="MobiDB-lite"/>
    </source>
</evidence>
<sequence>MSCRKKLGSYSFILTAKLSGQKFRSVAFLYVRSNGAGNLRRGTTPARPSTSEGRLRPADPPDLGENALISALPQPEDRLPWFELSDDGEPVRRLPARARPVKAVRHVVGAGSTGDVLDLDALLDGEDLVGDVSDVGVVHGGVGPVQAEVPEDLLLVLRQADGGHQAADLEPARPGFGLRDGRRGGEHVRRKGSLPQPDGESLEVLVVADPGRPRDRADPHRRHPGGKASKRGGERELDEKKPVVFRPDFRVFSSSGGERFSFLACGRNEGRFFSEPPHASDVV</sequence>
<organism evidence="2 3">
    <name type="scientific">Olpidium bornovanus</name>
    <dbReference type="NCBI Taxonomy" id="278681"/>
    <lineage>
        <taxon>Eukaryota</taxon>
        <taxon>Fungi</taxon>
        <taxon>Fungi incertae sedis</taxon>
        <taxon>Olpidiomycota</taxon>
        <taxon>Olpidiomycotina</taxon>
        <taxon>Olpidiomycetes</taxon>
        <taxon>Olpidiales</taxon>
        <taxon>Olpidiaceae</taxon>
        <taxon>Olpidium</taxon>
    </lineage>
</organism>
<dbReference type="EMBL" id="JAEFCI010000353">
    <property type="protein sequence ID" value="KAG5463609.1"/>
    <property type="molecule type" value="Genomic_DNA"/>
</dbReference>
<gene>
    <name evidence="2" type="ORF">BJ554DRAFT_6102</name>
</gene>
<dbReference type="AlphaFoldDB" id="A0A8H8A239"/>
<evidence type="ECO:0000313" key="3">
    <source>
        <dbReference type="Proteomes" id="UP000673691"/>
    </source>
</evidence>
<comment type="caution">
    <text evidence="2">The sequence shown here is derived from an EMBL/GenBank/DDBJ whole genome shotgun (WGS) entry which is preliminary data.</text>
</comment>
<evidence type="ECO:0000313" key="2">
    <source>
        <dbReference type="EMBL" id="KAG5463609.1"/>
    </source>
</evidence>
<protein>
    <submittedName>
        <fullName evidence="2">Uncharacterized protein</fullName>
    </submittedName>
</protein>
<dbReference type="Proteomes" id="UP000673691">
    <property type="component" value="Unassembled WGS sequence"/>
</dbReference>